<dbReference type="STRING" id="765257.A0A0C9ZWG1"/>
<keyword evidence="3" id="KW-1185">Reference proteome</keyword>
<accession>A0A0C9ZWG1</accession>
<reference evidence="2 3" key="1">
    <citation type="submission" date="2014-04" db="EMBL/GenBank/DDBJ databases">
        <authorList>
            <consortium name="DOE Joint Genome Institute"/>
            <person name="Kuo A."/>
            <person name="Kohler A."/>
            <person name="Costa M.D."/>
            <person name="Nagy L.G."/>
            <person name="Floudas D."/>
            <person name="Copeland A."/>
            <person name="Barry K.W."/>
            <person name="Cichocki N."/>
            <person name="Veneault-Fourrey C."/>
            <person name="LaButti K."/>
            <person name="Lindquist E.A."/>
            <person name="Lipzen A."/>
            <person name="Lundell T."/>
            <person name="Morin E."/>
            <person name="Murat C."/>
            <person name="Sun H."/>
            <person name="Tunlid A."/>
            <person name="Henrissat B."/>
            <person name="Grigoriev I.V."/>
            <person name="Hibbett D.S."/>
            <person name="Martin F."/>
            <person name="Nordberg H.P."/>
            <person name="Cantor M.N."/>
            <person name="Hua S.X."/>
        </authorList>
    </citation>
    <scope>NUCLEOTIDE SEQUENCE [LARGE SCALE GENOMIC DNA]</scope>
    <source>
        <strain evidence="2 3">441</strain>
    </source>
</reference>
<dbReference type="AlphaFoldDB" id="A0A0C9ZWG1"/>
<organism evidence="2 3">
    <name type="scientific">Pisolithus microcarpus 441</name>
    <dbReference type="NCBI Taxonomy" id="765257"/>
    <lineage>
        <taxon>Eukaryota</taxon>
        <taxon>Fungi</taxon>
        <taxon>Dikarya</taxon>
        <taxon>Basidiomycota</taxon>
        <taxon>Agaricomycotina</taxon>
        <taxon>Agaricomycetes</taxon>
        <taxon>Agaricomycetidae</taxon>
        <taxon>Boletales</taxon>
        <taxon>Sclerodermatineae</taxon>
        <taxon>Pisolithaceae</taxon>
        <taxon>Pisolithus</taxon>
    </lineage>
</organism>
<dbReference type="InterPro" id="IPR001763">
    <property type="entry name" value="Rhodanese-like_dom"/>
</dbReference>
<dbReference type="PANTHER" id="PTHR44086:SF10">
    <property type="entry name" value="THIOSULFATE SULFURTRANSFERASE_RHODANESE-LIKE DOMAIN-CONTAINING PROTEIN 3"/>
    <property type="match status" value="1"/>
</dbReference>
<dbReference type="Proteomes" id="UP000054018">
    <property type="component" value="Unassembled WGS sequence"/>
</dbReference>
<dbReference type="PANTHER" id="PTHR44086">
    <property type="entry name" value="THIOSULFATE SULFURTRANSFERASE RDL2, MITOCHONDRIAL-RELATED"/>
    <property type="match status" value="1"/>
</dbReference>
<dbReference type="SUPFAM" id="SSF52821">
    <property type="entry name" value="Rhodanese/Cell cycle control phosphatase"/>
    <property type="match status" value="1"/>
</dbReference>
<reference evidence="3" key="2">
    <citation type="submission" date="2015-01" db="EMBL/GenBank/DDBJ databases">
        <title>Evolutionary Origins and Diversification of the Mycorrhizal Mutualists.</title>
        <authorList>
            <consortium name="DOE Joint Genome Institute"/>
            <consortium name="Mycorrhizal Genomics Consortium"/>
            <person name="Kohler A."/>
            <person name="Kuo A."/>
            <person name="Nagy L.G."/>
            <person name="Floudas D."/>
            <person name="Copeland A."/>
            <person name="Barry K.W."/>
            <person name="Cichocki N."/>
            <person name="Veneault-Fourrey C."/>
            <person name="LaButti K."/>
            <person name="Lindquist E.A."/>
            <person name="Lipzen A."/>
            <person name="Lundell T."/>
            <person name="Morin E."/>
            <person name="Murat C."/>
            <person name="Riley R."/>
            <person name="Ohm R."/>
            <person name="Sun H."/>
            <person name="Tunlid A."/>
            <person name="Henrissat B."/>
            <person name="Grigoriev I.V."/>
            <person name="Hibbett D.S."/>
            <person name="Martin F."/>
        </authorList>
    </citation>
    <scope>NUCLEOTIDE SEQUENCE [LARGE SCALE GENOMIC DNA]</scope>
    <source>
        <strain evidence="3">441</strain>
    </source>
</reference>
<evidence type="ECO:0000259" key="1">
    <source>
        <dbReference type="PROSITE" id="PS50206"/>
    </source>
</evidence>
<dbReference type="GO" id="GO:0005739">
    <property type="term" value="C:mitochondrion"/>
    <property type="evidence" value="ECO:0007669"/>
    <property type="project" value="TreeGrafter"/>
</dbReference>
<dbReference type="GO" id="GO:0004792">
    <property type="term" value="F:thiosulfate-cyanide sulfurtransferase activity"/>
    <property type="evidence" value="ECO:0007669"/>
    <property type="project" value="TreeGrafter"/>
</dbReference>
<dbReference type="OrthoDB" id="566238at2759"/>
<protein>
    <recommendedName>
        <fullName evidence="1">Rhodanese domain-containing protein</fullName>
    </recommendedName>
</protein>
<dbReference type="Pfam" id="PF00581">
    <property type="entry name" value="Rhodanese"/>
    <property type="match status" value="1"/>
</dbReference>
<dbReference type="PROSITE" id="PS50206">
    <property type="entry name" value="RHODANESE_3"/>
    <property type="match status" value="1"/>
</dbReference>
<dbReference type="Gene3D" id="3.40.250.10">
    <property type="entry name" value="Rhodanese-like domain"/>
    <property type="match status" value="1"/>
</dbReference>
<feature type="domain" description="Rhodanese" evidence="1">
    <location>
        <begin position="76"/>
        <end position="173"/>
    </location>
</feature>
<sequence>MLRTVLVSIPRTSLRPAHVSTRVLRPSLQAFARFESSKPADPEALRAARKLHDSLQRDWQSPILSYEQVKPKTLQPSNDAYLIDVREPDEVIRGSIPSSVNLPLSTLATSLNLKPQDFREKHGFDKPETTQEIVFYCRSGKRSASACDIARRHGYQNLFNYEGSWLDWVAKEVFSTH</sequence>
<dbReference type="SMART" id="SM00450">
    <property type="entry name" value="RHOD"/>
    <property type="match status" value="1"/>
</dbReference>
<dbReference type="HOGENOM" id="CLU_089574_0_0_1"/>
<dbReference type="CDD" id="cd01519">
    <property type="entry name" value="RHOD_HSP67B2"/>
    <property type="match status" value="1"/>
</dbReference>
<dbReference type="InterPro" id="IPR036873">
    <property type="entry name" value="Rhodanese-like_dom_sf"/>
</dbReference>
<gene>
    <name evidence="2" type="ORF">PISMIDRAFT_675893</name>
</gene>
<proteinExistence type="predicted"/>
<evidence type="ECO:0000313" key="3">
    <source>
        <dbReference type="Proteomes" id="UP000054018"/>
    </source>
</evidence>
<dbReference type="EMBL" id="KN833701">
    <property type="protein sequence ID" value="KIK26522.1"/>
    <property type="molecule type" value="Genomic_DNA"/>
</dbReference>
<evidence type="ECO:0000313" key="2">
    <source>
        <dbReference type="EMBL" id="KIK26522.1"/>
    </source>
</evidence>
<name>A0A0C9ZWG1_9AGAM</name>